<keyword evidence="7 10" id="KW-0539">Nucleus</keyword>
<dbReference type="AlphaFoldDB" id="A0AA43TXP3"/>
<evidence type="ECO:0000256" key="3">
    <source>
        <dbReference type="ARBA" id="ARBA00011167"/>
    </source>
</evidence>
<dbReference type="GO" id="GO:0030686">
    <property type="term" value="C:90S preribosome"/>
    <property type="evidence" value="ECO:0007669"/>
    <property type="project" value="TreeGrafter"/>
</dbReference>
<evidence type="ECO:0000256" key="11">
    <source>
        <dbReference type="SAM" id="Coils"/>
    </source>
</evidence>
<dbReference type="Proteomes" id="UP001161017">
    <property type="component" value="Unassembled WGS sequence"/>
</dbReference>
<dbReference type="EMBL" id="JAPUFD010000015">
    <property type="protein sequence ID" value="MDI1491699.1"/>
    <property type="molecule type" value="Genomic_DNA"/>
</dbReference>
<feature type="compositionally biased region" description="Basic and acidic residues" evidence="12">
    <location>
        <begin position="113"/>
        <end position="128"/>
    </location>
</feature>
<comment type="caution">
    <text evidence="13">The sequence shown here is derived from an EMBL/GenBank/DDBJ whole genome shotgun (WGS) entry which is preliminary data.</text>
</comment>
<evidence type="ECO:0000256" key="4">
    <source>
        <dbReference type="ARBA" id="ARBA00022517"/>
    </source>
</evidence>
<evidence type="ECO:0000256" key="8">
    <source>
        <dbReference type="ARBA" id="ARBA00023274"/>
    </source>
</evidence>
<feature type="compositionally biased region" description="Low complexity" evidence="12">
    <location>
        <begin position="39"/>
        <end position="52"/>
    </location>
</feature>
<dbReference type="GO" id="GO:0005730">
    <property type="term" value="C:nucleolus"/>
    <property type="evidence" value="ECO:0007669"/>
    <property type="project" value="UniProtKB-SubCell"/>
</dbReference>
<dbReference type="PANTHER" id="PTHR21738">
    <property type="entry name" value="RIBOSOMAL RNA PROCESSING PROTEIN 36 HOMOLOG"/>
    <property type="match status" value="1"/>
</dbReference>
<gene>
    <name evidence="13" type="primary">RRP36</name>
    <name evidence="13" type="ORF">OHK93_002909</name>
</gene>
<proteinExistence type="inferred from homology"/>
<dbReference type="InterPro" id="IPR009292">
    <property type="entry name" value="RRP36"/>
</dbReference>
<protein>
    <recommendedName>
        <fullName evidence="10">rRNA biogenesis protein RRP36</fullName>
    </recommendedName>
</protein>
<dbReference type="Pfam" id="PF06102">
    <property type="entry name" value="RRP36"/>
    <property type="match status" value="1"/>
</dbReference>
<comment type="subunit">
    <text evidence="3 10">Associates with 90S and pre-40S pre-ribosomal particles.</text>
</comment>
<feature type="compositionally biased region" description="Low complexity" evidence="12">
    <location>
        <begin position="1"/>
        <end position="19"/>
    </location>
</feature>
<feature type="coiled-coil region" evidence="11">
    <location>
        <begin position="217"/>
        <end position="244"/>
    </location>
</feature>
<dbReference type="GO" id="GO:0000462">
    <property type="term" value="P:maturation of SSU-rRNA from tricistronic rRNA transcript (SSU-rRNA, 5.8S rRNA, LSU-rRNA)"/>
    <property type="evidence" value="ECO:0007669"/>
    <property type="project" value="TreeGrafter"/>
</dbReference>
<comment type="similarity">
    <text evidence="2 10">Belongs to the RRP36 family.</text>
</comment>
<evidence type="ECO:0000256" key="1">
    <source>
        <dbReference type="ARBA" id="ARBA00004604"/>
    </source>
</evidence>
<evidence type="ECO:0000256" key="2">
    <source>
        <dbReference type="ARBA" id="ARBA00009418"/>
    </source>
</evidence>
<keyword evidence="5 10" id="KW-0698">rRNA processing</keyword>
<organism evidence="13 14">
    <name type="scientific">Ramalina farinacea</name>
    <dbReference type="NCBI Taxonomy" id="258253"/>
    <lineage>
        <taxon>Eukaryota</taxon>
        <taxon>Fungi</taxon>
        <taxon>Dikarya</taxon>
        <taxon>Ascomycota</taxon>
        <taxon>Pezizomycotina</taxon>
        <taxon>Lecanoromycetes</taxon>
        <taxon>OSLEUM clade</taxon>
        <taxon>Lecanoromycetidae</taxon>
        <taxon>Lecanorales</taxon>
        <taxon>Lecanorineae</taxon>
        <taxon>Ramalinaceae</taxon>
        <taxon>Ramalina</taxon>
    </lineage>
</organism>
<evidence type="ECO:0000313" key="14">
    <source>
        <dbReference type="Proteomes" id="UP001161017"/>
    </source>
</evidence>
<keyword evidence="14" id="KW-1185">Reference proteome</keyword>
<feature type="region of interest" description="Disordered" evidence="12">
    <location>
        <begin position="1"/>
        <end position="166"/>
    </location>
</feature>
<evidence type="ECO:0000256" key="6">
    <source>
        <dbReference type="ARBA" id="ARBA00023054"/>
    </source>
</evidence>
<dbReference type="PANTHER" id="PTHR21738:SF0">
    <property type="entry name" value="RIBOSOMAL RNA PROCESSING PROTEIN 36 HOMOLOG"/>
    <property type="match status" value="1"/>
</dbReference>
<feature type="compositionally biased region" description="Basic residues" evidence="12">
    <location>
        <begin position="142"/>
        <end position="155"/>
    </location>
</feature>
<comment type="subcellular location">
    <subcellularLocation>
        <location evidence="1 10">Nucleus</location>
        <location evidence="1 10">Nucleolus</location>
    </subcellularLocation>
</comment>
<keyword evidence="6 11" id="KW-0175">Coiled coil</keyword>
<evidence type="ECO:0000256" key="5">
    <source>
        <dbReference type="ARBA" id="ARBA00022552"/>
    </source>
</evidence>
<evidence type="ECO:0000256" key="9">
    <source>
        <dbReference type="ARBA" id="ARBA00025053"/>
    </source>
</evidence>
<feature type="compositionally biased region" description="Basic and acidic residues" evidence="12">
    <location>
        <begin position="156"/>
        <end position="166"/>
    </location>
</feature>
<sequence length="299" mass="34092">MPRSRSSSSDAPSIESATSPQIRRVRAYKGASDDEEMASDASSEALESATEAPPNDDLATISFGALIKAQSALGKRRRRSSSSTDPTEDQPPEPFSTTPHHPPRPTHPASSEALERRAGKKDHRDFSRPSKHAPTELSAKKAVSRKRSVIHLPRRQSRDPRFEPAVGRVDDEKVKRNYAFLDSYRDNEIAELKAGLKREKDAGKREVLKKALTSMESRRKTQQLKEQRQEVVRLHRREERAKVAEGKKPFYLKRGEIKERALKERFRGMKSKQVDKVIERRRKKLTAKERKGMPLERRG</sequence>
<name>A0AA43TXP3_9LECA</name>
<keyword evidence="4 10" id="KW-0690">Ribosome biogenesis</keyword>
<reference evidence="13" key="1">
    <citation type="journal article" date="2023" name="Genome Biol. Evol.">
        <title>First Whole Genome Sequence and Flow Cytometry Genome Size Data for the Lichen-Forming Fungus Ramalina farinacea (Ascomycota).</title>
        <authorList>
            <person name="Llewellyn T."/>
            <person name="Mian S."/>
            <person name="Hill R."/>
            <person name="Leitch I.J."/>
            <person name="Gaya E."/>
        </authorList>
    </citation>
    <scope>NUCLEOTIDE SEQUENCE</scope>
    <source>
        <strain evidence="13">LIQ254RAFAR</strain>
    </source>
</reference>
<keyword evidence="8 10" id="KW-0687">Ribonucleoprotein</keyword>
<comment type="function">
    <text evidence="9 10">Component of the 90S pre-ribosome involved in the maturation of rRNAs. Required for early cleavages of the pre-RNAs in the 40S ribosomal subunit maturation pathway.</text>
</comment>
<accession>A0AA43TXP3</accession>
<evidence type="ECO:0000256" key="7">
    <source>
        <dbReference type="ARBA" id="ARBA00023242"/>
    </source>
</evidence>
<evidence type="ECO:0000256" key="12">
    <source>
        <dbReference type="SAM" id="MobiDB-lite"/>
    </source>
</evidence>
<evidence type="ECO:0000256" key="10">
    <source>
        <dbReference type="RuleBase" id="RU368027"/>
    </source>
</evidence>
<evidence type="ECO:0000313" key="13">
    <source>
        <dbReference type="EMBL" id="MDI1491699.1"/>
    </source>
</evidence>